<keyword evidence="2" id="KW-1185">Reference proteome</keyword>
<comment type="caution">
    <text evidence="1">The sequence shown here is derived from an EMBL/GenBank/DDBJ whole genome shotgun (WGS) entry which is preliminary data.</text>
</comment>
<dbReference type="Proteomes" id="UP000813461">
    <property type="component" value="Unassembled WGS sequence"/>
</dbReference>
<dbReference type="EMBL" id="JAGMVJ010000001">
    <property type="protein sequence ID" value="KAH7095945.1"/>
    <property type="molecule type" value="Genomic_DNA"/>
</dbReference>
<proteinExistence type="predicted"/>
<gene>
    <name evidence="1" type="ORF">FB567DRAFT_587232</name>
</gene>
<evidence type="ECO:0000313" key="2">
    <source>
        <dbReference type="Proteomes" id="UP000813461"/>
    </source>
</evidence>
<protein>
    <submittedName>
        <fullName evidence="1">Uncharacterized protein</fullName>
    </submittedName>
</protein>
<organism evidence="1 2">
    <name type="scientific">Paraphoma chrysanthemicola</name>
    <dbReference type="NCBI Taxonomy" id="798071"/>
    <lineage>
        <taxon>Eukaryota</taxon>
        <taxon>Fungi</taxon>
        <taxon>Dikarya</taxon>
        <taxon>Ascomycota</taxon>
        <taxon>Pezizomycotina</taxon>
        <taxon>Dothideomycetes</taxon>
        <taxon>Pleosporomycetidae</taxon>
        <taxon>Pleosporales</taxon>
        <taxon>Pleosporineae</taxon>
        <taxon>Phaeosphaeriaceae</taxon>
        <taxon>Paraphoma</taxon>
    </lineage>
</organism>
<name>A0A8K0RJ42_9PLEO</name>
<sequence length="109" mass="12420">MSTDNSPESYQNLKHENLIKDAIIDHAKALYGRSHPDAHTWTVVLSNEPMQDLAWTAHVIVYTIQDSLRDWTILNTGAGQPQSTSLEALQVLLLFVQKYRKEWGVDMRG</sequence>
<evidence type="ECO:0000313" key="1">
    <source>
        <dbReference type="EMBL" id="KAH7095945.1"/>
    </source>
</evidence>
<dbReference type="AlphaFoldDB" id="A0A8K0RJ42"/>
<reference evidence="1" key="1">
    <citation type="journal article" date="2021" name="Nat. Commun.">
        <title>Genetic determinants of endophytism in the Arabidopsis root mycobiome.</title>
        <authorList>
            <person name="Mesny F."/>
            <person name="Miyauchi S."/>
            <person name="Thiergart T."/>
            <person name="Pickel B."/>
            <person name="Atanasova L."/>
            <person name="Karlsson M."/>
            <person name="Huettel B."/>
            <person name="Barry K.W."/>
            <person name="Haridas S."/>
            <person name="Chen C."/>
            <person name="Bauer D."/>
            <person name="Andreopoulos W."/>
            <person name="Pangilinan J."/>
            <person name="LaButti K."/>
            <person name="Riley R."/>
            <person name="Lipzen A."/>
            <person name="Clum A."/>
            <person name="Drula E."/>
            <person name="Henrissat B."/>
            <person name="Kohler A."/>
            <person name="Grigoriev I.V."/>
            <person name="Martin F.M."/>
            <person name="Hacquard S."/>
        </authorList>
    </citation>
    <scope>NUCLEOTIDE SEQUENCE</scope>
    <source>
        <strain evidence="1">MPI-SDFR-AT-0120</strain>
    </source>
</reference>
<accession>A0A8K0RJ42</accession>